<dbReference type="InterPro" id="IPR000683">
    <property type="entry name" value="Gfo/Idh/MocA-like_OxRdtase_N"/>
</dbReference>
<sequence length="317" mass="34005">MESTGERVRVGLVGVGTIARTHLEVLADRPGVDLVFTVDPRAEPPVFRGDVPAHHRDVTSALAAHRPDLVVIATPADSHADLAAQVLTTSDARVLVEKPLVLDPADLDRLSGLDGVRDRLFTAHHFAFSPEVEWAAARIAAHPEWGPVTGVTSAFYDPYVLKGERAFTSYISAWADSGINQLSVLSRLVDVVDVTSLRDEGASCWAVASFRSRGAVGTARLRADWMTGASSKSTVVTCGEVEVWLDHTAMTAFAFRGGELLDAHGSDGRTPRKVAHYRPLYASLLSDRPDPVLGFATASALTALHAQHARHAAKAVR</sequence>
<dbReference type="InterPro" id="IPR051450">
    <property type="entry name" value="Gfo/Idh/MocA_Oxidoreductases"/>
</dbReference>
<proteinExistence type="predicted"/>
<gene>
    <name evidence="2" type="ORF">ACFQ3T_36155</name>
</gene>
<dbReference type="Proteomes" id="UP001597168">
    <property type="component" value="Unassembled WGS sequence"/>
</dbReference>
<comment type="caution">
    <text evidence="2">The sequence shown here is derived from an EMBL/GenBank/DDBJ whole genome shotgun (WGS) entry which is preliminary data.</text>
</comment>
<reference evidence="3" key="1">
    <citation type="journal article" date="2019" name="Int. J. Syst. Evol. Microbiol.">
        <title>The Global Catalogue of Microorganisms (GCM) 10K type strain sequencing project: providing services to taxonomists for standard genome sequencing and annotation.</title>
        <authorList>
            <consortium name="The Broad Institute Genomics Platform"/>
            <consortium name="The Broad Institute Genome Sequencing Center for Infectious Disease"/>
            <person name="Wu L."/>
            <person name="Ma J."/>
        </authorList>
    </citation>
    <scope>NUCLEOTIDE SEQUENCE [LARGE SCALE GENOMIC DNA]</scope>
    <source>
        <strain evidence="3">CCUG 60214</strain>
    </source>
</reference>
<protein>
    <submittedName>
        <fullName evidence="2">Gfo/Idh/MocA family protein</fullName>
    </submittedName>
</protein>
<feature type="domain" description="Gfo/Idh/MocA-like oxidoreductase N-terminal" evidence="1">
    <location>
        <begin position="8"/>
        <end position="110"/>
    </location>
</feature>
<dbReference type="PANTHER" id="PTHR43377:SF1">
    <property type="entry name" value="BILIVERDIN REDUCTASE A"/>
    <property type="match status" value="1"/>
</dbReference>
<accession>A0ABW3R6N3</accession>
<dbReference type="SUPFAM" id="SSF51735">
    <property type="entry name" value="NAD(P)-binding Rossmann-fold domains"/>
    <property type="match status" value="1"/>
</dbReference>
<keyword evidence="3" id="KW-1185">Reference proteome</keyword>
<organism evidence="2 3">
    <name type="scientific">Saccharothrix hoggarensis</name>
    <dbReference type="NCBI Taxonomy" id="913853"/>
    <lineage>
        <taxon>Bacteria</taxon>
        <taxon>Bacillati</taxon>
        <taxon>Actinomycetota</taxon>
        <taxon>Actinomycetes</taxon>
        <taxon>Pseudonocardiales</taxon>
        <taxon>Pseudonocardiaceae</taxon>
        <taxon>Saccharothrix</taxon>
    </lineage>
</organism>
<dbReference type="InterPro" id="IPR036291">
    <property type="entry name" value="NAD(P)-bd_dom_sf"/>
</dbReference>
<dbReference type="Pfam" id="PF01408">
    <property type="entry name" value="GFO_IDH_MocA"/>
    <property type="match status" value="1"/>
</dbReference>
<dbReference type="RefSeq" id="WP_380730603.1">
    <property type="nucleotide sequence ID" value="NZ_JBHTLK010000444.1"/>
</dbReference>
<evidence type="ECO:0000313" key="3">
    <source>
        <dbReference type="Proteomes" id="UP001597168"/>
    </source>
</evidence>
<name>A0ABW3R6N3_9PSEU</name>
<dbReference type="Gene3D" id="3.40.50.720">
    <property type="entry name" value="NAD(P)-binding Rossmann-like Domain"/>
    <property type="match status" value="1"/>
</dbReference>
<evidence type="ECO:0000313" key="2">
    <source>
        <dbReference type="EMBL" id="MFD1152601.1"/>
    </source>
</evidence>
<dbReference type="PANTHER" id="PTHR43377">
    <property type="entry name" value="BILIVERDIN REDUCTASE A"/>
    <property type="match status" value="1"/>
</dbReference>
<dbReference type="EMBL" id="JBHTLK010000444">
    <property type="protein sequence ID" value="MFD1152601.1"/>
    <property type="molecule type" value="Genomic_DNA"/>
</dbReference>
<dbReference type="Gene3D" id="3.30.360.10">
    <property type="entry name" value="Dihydrodipicolinate Reductase, domain 2"/>
    <property type="match status" value="1"/>
</dbReference>
<evidence type="ECO:0000259" key="1">
    <source>
        <dbReference type="Pfam" id="PF01408"/>
    </source>
</evidence>